<dbReference type="PROSITE" id="PS50088">
    <property type="entry name" value="ANK_REPEAT"/>
    <property type="match status" value="1"/>
</dbReference>
<feature type="binding site" evidence="9">
    <location>
        <position position="496"/>
    </location>
    <ligand>
        <name>ATP</name>
        <dbReference type="ChEBI" id="CHEBI:30616"/>
    </ligand>
</feature>
<dbReference type="Gene3D" id="3.30.200.20">
    <property type="entry name" value="Phosphorylase Kinase, domain 1"/>
    <property type="match status" value="1"/>
</dbReference>
<evidence type="ECO:0000256" key="2">
    <source>
        <dbReference type="ARBA" id="ARBA00022741"/>
    </source>
</evidence>
<dbReference type="PROSITE" id="PS50011">
    <property type="entry name" value="PROTEIN_KINASE_DOM"/>
    <property type="match status" value="1"/>
</dbReference>
<evidence type="ECO:0000259" key="13">
    <source>
        <dbReference type="PROSITE" id="PS50011"/>
    </source>
</evidence>
<evidence type="ECO:0000256" key="9">
    <source>
        <dbReference type="PROSITE-ProRule" id="PRU10141"/>
    </source>
</evidence>
<keyword evidence="4 9" id="KW-0067">ATP-binding</keyword>
<dbReference type="InterPro" id="IPR011009">
    <property type="entry name" value="Kinase-like_dom_sf"/>
</dbReference>
<dbReference type="InterPro" id="IPR000980">
    <property type="entry name" value="SH2"/>
</dbReference>
<keyword evidence="3 10" id="KW-0418">Kinase</keyword>
<comment type="caution">
    <text evidence="14">The sequence shown here is derived from an EMBL/GenBank/DDBJ whole genome shotgun (WGS) entry which is preliminary data.</text>
</comment>
<protein>
    <recommendedName>
        <fullName evidence="10">Tyrosine-protein kinase</fullName>
        <ecNumber evidence="10">2.7.10.2</ecNumber>
    </recommendedName>
</protein>
<dbReference type="InterPro" id="IPR000719">
    <property type="entry name" value="Prot_kinase_dom"/>
</dbReference>
<dbReference type="Pfam" id="PF07714">
    <property type="entry name" value="PK_Tyr_Ser-Thr"/>
    <property type="match status" value="1"/>
</dbReference>
<comment type="catalytic activity">
    <reaction evidence="6 10">
        <text>L-tyrosyl-[protein] + ATP = O-phospho-L-tyrosyl-[protein] + ADP + H(+)</text>
        <dbReference type="Rhea" id="RHEA:10596"/>
        <dbReference type="Rhea" id="RHEA-COMP:10136"/>
        <dbReference type="Rhea" id="RHEA-COMP:20101"/>
        <dbReference type="ChEBI" id="CHEBI:15378"/>
        <dbReference type="ChEBI" id="CHEBI:30616"/>
        <dbReference type="ChEBI" id="CHEBI:46858"/>
        <dbReference type="ChEBI" id="CHEBI:61978"/>
        <dbReference type="ChEBI" id="CHEBI:456216"/>
        <dbReference type="EC" id="2.7.10.2"/>
    </reaction>
</comment>
<dbReference type="PRINTS" id="PR00109">
    <property type="entry name" value="TYRKINASE"/>
</dbReference>
<feature type="domain" description="SH2" evidence="12">
    <location>
        <begin position="57"/>
        <end position="153"/>
    </location>
</feature>
<keyword evidence="2 9" id="KW-0547">Nucleotide-binding</keyword>
<gene>
    <name evidence="14" type="ORF">KUTeg_012116</name>
</gene>
<dbReference type="Pfam" id="PF12796">
    <property type="entry name" value="Ank_2"/>
    <property type="match status" value="2"/>
</dbReference>
<dbReference type="InterPro" id="IPR036860">
    <property type="entry name" value="SH2_dom_sf"/>
</dbReference>
<reference evidence="14 15" key="1">
    <citation type="submission" date="2022-12" db="EMBL/GenBank/DDBJ databases">
        <title>Chromosome-level genome of Tegillarca granosa.</title>
        <authorList>
            <person name="Kim J."/>
        </authorList>
    </citation>
    <scope>NUCLEOTIDE SEQUENCE [LARGE SCALE GENOMIC DNA]</scope>
    <source>
        <strain evidence="14">Teg-2019</strain>
        <tissue evidence="14">Adductor muscle</tissue>
    </source>
</reference>
<accession>A0ABQ9EYL4</accession>
<keyword evidence="8" id="KW-0727">SH2 domain</keyword>
<evidence type="ECO:0000256" key="7">
    <source>
        <dbReference type="PROSITE-ProRule" id="PRU00023"/>
    </source>
</evidence>
<keyword evidence="5 10" id="KW-0829">Tyrosine-protein kinase</keyword>
<dbReference type="PROSITE" id="PS00107">
    <property type="entry name" value="PROTEIN_KINASE_ATP"/>
    <property type="match status" value="1"/>
</dbReference>
<dbReference type="PROSITE" id="PS50001">
    <property type="entry name" value="SH2"/>
    <property type="match status" value="1"/>
</dbReference>
<dbReference type="InterPro" id="IPR017441">
    <property type="entry name" value="Protein_kinase_ATP_BS"/>
</dbReference>
<feature type="region of interest" description="Disordered" evidence="11">
    <location>
        <begin position="414"/>
        <end position="443"/>
    </location>
</feature>
<dbReference type="InterPro" id="IPR008266">
    <property type="entry name" value="Tyr_kinase_AS"/>
</dbReference>
<sequence>MSDSELYGDNDEFDSIYANEDIEHLINVGELLKTKSLDELLKNDQWRTQEIDSKINWYHGKISRESSESLLKEGLAKLGTVDGLFLVRDSTSSPSDFVLTVTSSAKIYHFVIKEAYSGHYQIDDGVIIQGLEKLISYYESDANGLVTRLHQFCGGEPPPYQARLEGATNILHRAVLEGNPDLVGKILNHPLCPNVNSKNQLGTTALHDCCRYGFEAVAQLLIEHNADVHVKDKQGLTPLQRACAANQSDMIPILIKKGKANAQTRSPKTGWVAMHDAAMRGNKECIQALLEFHTPKMPRAEDGSTPLDLASRYGRYDCIQLLSPQNSVTALTKKADWFHPDLDRKDYKDCLVHFIDDGPYFESLESLIEHYSRQADGLSTKLLVSVSTNTIRPDLPPRPADDIIDDDLYALAEDSRGTANPPPLPASHPPSSKTVQQKQAEPLQKLESLEDCKKIRSKDIVLGNEIGQGEFGAVRKGQLKTKDGPLSKKKTTVAIKTFHKDVENSGALQSIKREAGLMHMLNHTCIVQLIGICEEPFMLVEEFVPLGSMLDYLQDHEKSIPVKPTLYLWAAQIASGMQYLESKKVVHRDLAARNILVESTKQVKISDFGLSRAYAEESNYYKASKGGRWPVKWYAPECVNYGKFTHATDVWSYGVTLWEMFTYGEQPYGDLKGIEVIQLIDSGKRLDKPEKCPEIVYQKMKACWEKDPHLRPTFNDLHNHFEEDPEYSCTRDVMKRNKKSVK</sequence>
<dbReference type="PROSITE" id="PS50297">
    <property type="entry name" value="ANK_REP_REGION"/>
    <property type="match status" value="1"/>
</dbReference>
<name>A0ABQ9EYL4_TEGGR</name>
<evidence type="ECO:0000256" key="11">
    <source>
        <dbReference type="SAM" id="MobiDB-lite"/>
    </source>
</evidence>
<comment type="similarity">
    <text evidence="10">Belongs to the protein kinase superfamily. Tyr protein kinase family.</text>
</comment>
<dbReference type="SUPFAM" id="SSF48403">
    <property type="entry name" value="Ankyrin repeat"/>
    <property type="match status" value="1"/>
</dbReference>
<dbReference type="SMART" id="SM00219">
    <property type="entry name" value="TyrKc"/>
    <property type="match status" value="1"/>
</dbReference>
<dbReference type="Gene3D" id="1.25.40.20">
    <property type="entry name" value="Ankyrin repeat-containing domain"/>
    <property type="match status" value="1"/>
</dbReference>
<dbReference type="InterPro" id="IPR001245">
    <property type="entry name" value="Ser-Thr/Tyr_kinase_cat_dom"/>
</dbReference>
<dbReference type="PROSITE" id="PS00109">
    <property type="entry name" value="PROTEIN_KINASE_TYR"/>
    <property type="match status" value="1"/>
</dbReference>
<evidence type="ECO:0000256" key="10">
    <source>
        <dbReference type="RuleBase" id="RU362096"/>
    </source>
</evidence>
<dbReference type="Pfam" id="PF00017">
    <property type="entry name" value="SH2"/>
    <property type="match status" value="1"/>
</dbReference>
<evidence type="ECO:0000313" key="15">
    <source>
        <dbReference type="Proteomes" id="UP001217089"/>
    </source>
</evidence>
<dbReference type="PANTHER" id="PTHR24418">
    <property type="entry name" value="TYROSINE-PROTEIN KINASE"/>
    <property type="match status" value="1"/>
</dbReference>
<proteinExistence type="inferred from homology"/>
<dbReference type="Gene3D" id="1.10.510.10">
    <property type="entry name" value="Transferase(Phosphotransferase) domain 1"/>
    <property type="match status" value="1"/>
</dbReference>
<evidence type="ECO:0000256" key="3">
    <source>
        <dbReference type="ARBA" id="ARBA00022777"/>
    </source>
</evidence>
<dbReference type="SMART" id="SM00248">
    <property type="entry name" value="ANK"/>
    <property type="match status" value="5"/>
</dbReference>
<dbReference type="Gene3D" id="3.30.505.10">
    <property type="entry name" value="SH2 domain"/>
    <property type="match status" value="1"/>
</dbReference>
<evidence type="ECO:0000256" key="8">
    <source>
        <dbReference type="PROSITE-ProRule" id="PRU00191"/>
    </source>
</evidence>
<dbReference type="SUPFAM" id="SSF55550">
    <property type="entry name" value="SH2 domain"/>
    <property type="match status" value="2"/>
</dbReference>
<dbReference type="InterPro" id="IPR002110">
    <property type="entry name" value="Ankyrin_rpt"/>
</dbReference>
<keyword evidence="15" id="KW-1185">Reference proteome</keyword>
<dbReference type="PRINTS" id="PR00401">
    <property type="entry name" value="SH2DOMAIN"/>
</dbReference>
<evidence type="ECO:0000256" key="4">
    <source>
        <dbReference type="ARBA" id="ARBA00022840"/>
    </source>
</evidence>
<evidence type="ECO:0000313" key="14">
    <source>
        <dbReference type="EMBL" id="KAJ8310251.1"/>
    </source>
</evidence>
<dbReference type="InterPro" id="IPR036770">
    <property type="entry name" value="Ankyrin_rpt-contain_sf"/>
</dbReference>
<keyword evidence="1 10" id="KW-0808">Transferase</keyword>
<feature type="repeat" description="ANK" evidence="7">
    <location>
        <begin position="201"/>
        <end position="233"/>
    </location>
</feature>
<dbReference type="InterPro" id="IPR050198">
    <property type="entry name" value="Non-receptor_tyrosine_kinases"/>
</dbReference>
<evidence type="ECO:0000256" key="1">
    <source>
        <dbReference type="ARBA" id="ARBA00022679"/>
    </source>
</evidence>
<organism evidence="14 15">
    <name type="scientific">Tegillarca granosa</name>
    <name type="common">Malaysian cockle</name>
    <name type="synonym">Anadara granosa</name>
    <dbReference type="NCBI Taxonomy" id="220873"/>
    <lineage>
        <taxon>Eukaryota</taxon>
        <taxon>Metazoa</taxon>
        <taxon>Spiralia</taxon>
        <taxon>Lophotrochozoa</taxon>
        <taxon>Mollusca</taxon>
        <taxon>Bivalvia</taxon>
        <taxon>Autobranchia</taxon>
        <taxon>Pteriomorphia</taxon>
        <taxon>Arcoida</taxon>
        <taxon>Arcoidea</taxon>
        <taxon>Arcidae</taxon>
        <taxon>Tegillarca</taxon>
    </lineage>
</organism>
<dbReference type="InterPro" id="IPR020635">
    <property type="entry name" value="Tyr_kinase_cat_dom"/>
</dbReference>
<dbReference type="EC" id="2.7.10.2" evidence="10"/>
<evidence type="ECO:0000259" key="12">
    <source>
        <dbReference type="PROSITE" id="PS50001"/>
    </source>
</evidence>
<dbReference type="SMART" id="SM00252">
    <property type="entry name" value="SH2"/>
    <property type="match status" value="1"/>
</dbReference>
<dbReference type="Proteomes" id="UP001217089">
    <property type="component" value="Unassembled WGS sequence"/>
</dbReference>
<dbReference type="SUPFAM" id="SSF56112">
    <property type="entry name" value="Protein kinase-like (PK-like)"/>
    <property type="match status" value="1"/>
</dbReference>
<dbReference type="EMBL" id="JARBDR010000640">
    <property type="protein sequence ID" value="KAJ8310251.1"/>
    <property type="molecule type" value="Genomic_DNA"/>
</dbReference>
<evidence type="ECO:0000256" key="5">
    <source>
        <dbReference type="ARBA" id="ARBA00023137"/>
    </source>
</evidence>
<evidence type="ECO:0000256" key="6">
    <source>
        <dbReference type="ARBA" id="ARBA00051245"/>
    </source>
</evidence>
<keyword evidence="7" id="KW-0040">ANK repeat</keyword>
<feature type="domain" description="Protein kinase" evidence="13">
    <location>
        <begin position="460"/>
        <end position="721"/>
    </location>
</feature>